<dbReference type="NCBIfam" id="TIGR02605">
    <property type="entry name" value="CxxC_CxxC_SSSS"/>
    <property type="match status" value="1"/>
</dbReference>
<dbReference type="OrthoDB" id="9813321at2"/>
<evidence type="ECO:0000313" key="4">
    <source>
        <dbReference type="Proteomes" id="UP000198814"/>
    </source>
</evidence>
<evidence type="ECO:0000313" key="3">
    <source>
        <dbReference type="EMBL" id="SEO14999.1"/>
    </source>
</evidence>
<dbReference type="EMBL" id="FODO01000005">
    <property type="protein sequence ID" value="SEO14999.1"/>
    <property type="molecule type" value="Genomic_DNA"/>
</dbReference>
<dbReference type="PANTHER" id="PTHR34404">
    <property type="entry name" value="REGULATORY PROTEIN, FMDB FAMILY"/>
    <property type="match status" value="1"/>
</dbReference>
<keyword evidence="4" id="KW-1185">Reference proteome</keyword>
<proteinExistence type="predicted"/>
<evidence type="ECO:0000256" key="1">
    <source>
        <dbReference type="SAM" id="MobiDB-lite"/>
    </source>
</evidence>
<dbReference type="STRING" id="42354.SAMN05216333_10548"/>
<dbReference type="PANTHER" id="PTHR34404:SF2">
    <property type="entry name" value="CONSERVED SERINE RICH PROTEIN"/>
    <property type="match status" value="1"/>
</dbReference>
<dbReference type="Pfam" id="PF09723">
    <property type="entry name" value="Zn_ribbon_8"/>
    <property type="match status" value="1"/>
</dbReference>
<feature type="compositionally biased region" description="Low complexity" evidence="1">
    <location>
        <begin position="73"/>
        <end position="101"/>
    </location>
</feature>
<feature type="domain" description="Putative regulatory protein FmdB zinc ribbon" evidence="2">
    <location>
        <begin position="1"/>
        <end position="42"/>
    </location>
</feature>
<gene>
    <name evidence="3" type="ORF">SAMN05216333_10548</name>
</gene>
<dbReference type="AlphaFoldDB" id="A0A1H8MCE2"/>
<dbReference type="RefSeq" id="WP_090316964.1">
    <property type="nucleotide sequence ID" value="NZ_FNOE01000005.1"/>
</dbReference>
<reference evidence="4" key="1">
    <citation type="submission" date="2016-10" db="EMBL/GenBank/DDBJ databases">
        <authorList>
            <person name="Varghese N."/>
            <person name="Submissions S."/>
        </authorList>
    </citation>
    <scope>NUCLEOTIDE SEQUENCE [LARGE SCALE GENOMIC DNA]</scope>
    <source>
        <strain evidence="4">Nm76</strain>
    </source>
</reference>
<dbReference type="InterPro" id="IPR013429">
    <property type="entry name" value="Regulatory_FmdB_Zinc_ribbon"/>
</dbReference>
<dbReference type="Proteomes" id="UP000198814">
    <property type="component" value="Unassembled WGS sequence"/>
</dbReference>
<name>A0A1H8MCE2_9PROT</name>
<protein>
    <submittedName>
        <fullName evidence="3">Putative regulatory protein, FmdB family</fullName>
    </submittedName>
</protein>
<sequence>MPIYEYLCNSCGAEKEHLQKINDAPIAVCPVCGSSNYVKRISAAGFQLKGSGWYVTDFKNNKTQKTESKASAKESTQPAASAAADSPATTESNSASTAAAD</sequence>
<feature type="region of interest" description="Disordered" evidence="1">
    <location>
        <begin position="64"/>
        <end position="101"/>
    </location>
</feature>
<evidence type="ECO:0000259" key="2">
    <source>
        <dbReference type="SMART" id="SM00834"/>
    </source>
</evidence>
<accession>A0A1H8MCE2</accession>
<dbReference type="SMART" id="SM00834">
    <property type="entry name" value="CxxC_CXXC_SSSS"/>
    <property type="match status" value="1"/>
</dbReference>
<organism evidence="3 4">
    <name type="scientific">Nitrosomonas oligotropha</name>
    <dbReference type="NCBI Taxonomy" id="42354"/>
    <lineage>
        <taxon>Bacteria</taxon>
        <taxon>Pseudomonadati</taxon>
        <taxon>Pseudomonadota</taxon>
        <taxon>Betaproteobacteria</taxon>
        <taxon>Nitrosomonadales</taxon>
        <taxon>Nitrosomonadaceae</taxon>
        <taxon>Nitrosomonas</taxon>
    </lineage>
</organism>